<protein>
    <submittedName>
        <fullName evidence="2">Reverse transcriptase domain-containing protein</fullName>
    </submittedName>
</protein>
<keyword evidence="2" id="KW-0548">Nucleotidyltransferase</keyword>
<keyword evidence="2" id="KW-0695">RNA-directed DNA polymerase</keyword>
<organism evidence="2">
    <name type="scientific">Tanacetum cinerariifolium</name>
    <name type="common">Dalmatian daisy</name>
    <name type="synonym">Chrysanthemum cinerariifolium</name>
    <dbReference type="NCBI Taxonomy" id="118510"/>
    <lineage>
        <taxon>Eukaryota</taxon>
        <taxon>Viridiplantae</taxon>
        <taxon>Streptophyta</taxon>
        <taxon>Embryophyta</taxon>
        <taxon>Tracheophyta</taxon>
        <taxon>Spermatophyta</taxon>
        <taxon>Magnoliopsida</taxon>
        <taxon>eudicotyledons</taxon>
        <taxon>Gunneridae</taxon>
        <taxon>Pentapetalae</taxon>
        <taxon>asterids</taxon>
        <taxon>campanulids</taxon>
        <taxon>Asterales</taxon>
        <taxon>Asteraceae</taxon>
        <taxon>Asteroideae</taxon>
        <taxon>Anthemideae</taxon>
        <taxon>Anthemidinae</taxon>
        <taxon>Tanacetum</taxon>
    </lineage>
</organism>
<evidence type="ECO:0000313" key="2">
    <source>
        <dbReference type="EMBL" id="GFB02931.1"/>
    </source>
</evidence>
<feature type="compositionally biased region" description="Basic residues" evidence="1">
    <location>
        <begin position="172"/>
        <end position="187"/>
    </location>
</feature>
<feature type="region of interest" description="Disordered" evidence="1">
    <location>
        <begin position="172"/>
        <end position="193"/>
    </location>
</feature>
<reference evidence="2" key="1">
    <citation type="journal article" date="2019" name="Sci. Rep.">
        <title>Draft genome of Tanacetum cinerariifolium, the natural source of mosquito coil.</title>
        <authorList>
            <person name="Yamashiro T."/>
            <person name="Shiraishi A."/>
            <person name="Satake H."/>
            <person name="Nakayama K."/>
        </authorList>
    </citation>
    <scope>NUCLEOTIDE SEQUENCE</scope>
</reference>
<dbReference type="EMBL" id="BKCJ010536898">
    <property type="protein sequence ID" value="GFB02931.1"/>
    <property type="molecule type" value="Genomic_DNA"/>
</dbReference>
<evidence type="ECO:0000256" key="1">
    <source>
        <dbReference type="SAM" id="MobiDB-lite"/>
    </source>
</evidence>
<dbReference type="AlphaFoldDB" id="A0A699KS45"/>
<accession>A0A699KS45</accession>
<sequence>MSFIVVEITFPSLATSSGTEGPLVIEAEIGEHMIHRMYVDRGSSTETWNKKIQAVPSTTHRMLKFQADRGIVTIRSTILIPTECATVITSSKKTPKEAGVRHESFKVALHSNFPDQEVAIGGTLSAKGRTELCSLLKENLDIFAWQSSDMIRVPRSVAEHRLNIREGYSPVRHKKRVRPRNARRPSKQRLSPDTVGIVRRGENDFPHRPRGVLLYKNAFWPQERWHHVPTAGGQSLR</sequence>
<proteinExistence type="predicted"/>
<keyword evidence="2" id="KW-0808">Transferase</keyword>
<gene>
    <name evidence="2" type="ORF">Tci_674902</name>
</gene>
<comment type="caution">
    <text evidence="2">The sequence shown here is derived from an EMBL/GenBank/DDBJ whole genome shotgun (WGS) entry which is preliminary data.</text>
</comment>
<name>A0A699KS45_TANCI</name>
<dbReference type="GO" id="GO:0003964">
    <property type="term" value="F:RNA-directed DNA polymerase activity"/>
    <property type="evidence" value="ECO:0007669"/>
    <property type="project" value="UniProtKB-KW"/>
</dbReference>